<sequence>MSLNLLFGILLSINLFGFQDTATVTKKVPVYSFLEQKTTFSLSADYQVTELQEKTITILSADGLDHASVVLMYDKLQEIKNFELEMTDPLTGKVIKKAKLRDMGDVAPSTTDFLLDNRYKFFEVTSSHYPIVVKVKSEILRKTNFSYPSWIPVRHHNQKVKESVLVFNFPTEMGLKYKELNLKGSKEIKEEGGNTTVVWTESDLEVQTPSFDLENDPKILLSPVKFAINEFQGEMNDWSGLASWQNKLNQGRGDLPEDFKRQILQMVEGNLDPYEKIGILYDYLQRNFRYVSIQLGIGGWQTMTARDVVQNKFGDCKALTTLMKSMLEVVGIPSYYTLVYAGEGQKDIEVDFPSNQFNHVILQVPTRSEPIWLECTSTLNPPGFLGNFTSDRHVLVTTPDGGYLTKTPGYRSAHWNTVNTKSKLVLDPQGLAQIESQIISHGNEAMSARQVNSQLNEREKRDYLNKSSAVAGLIVQEFSIVNDRKDSIPISEIKYKGIIQRFTQATSKRIILRPFLARITESQISFNTLIREDFYEIQLLDDLQLEGGSGREIRIEGKGYQGKLVFSQSDKIITVVRELSVSLDPGLEEADKSSLLTEINSKFDHTLTLIKPSLSTVKNE</sequence>
<comment type="caution">
    <text evidence="3">The sequence shown here is derived from an EMBL/GenBank/DDBJ whole genome shotgun (WGS) entry which is preliminary data.</text>
</comment>
<reference evidence="3 4" key="1">
    <citation type="submission" date="2018-09" db="EMBL/GenBank/DDBJ databases">
        <authorList>
            <person name="Wang X."/>
            <person name="Du Z."/>
        </authorList>
    </citation>
    <scope>NUCLEOTIDE SEQUENCE [LARGE SCALE GENOMIC DNA]</scope>
    <source>
        <strain evidence="3 4">N3</strain>
    </source>
</reference>
<dbReference type="SUPFAM" id="SSF54001">
    <property type="entry name" value="Cysteine proteinases"/>
    <property type="match status" value="1"/>
</dbReference>
<gene>
    <name evidence="3" type="ORF">D0X99_00125</name>
</gene>
<evidence type="ECO:0000259" key="2">
    <source>
        <dbReference type="Pfam" id="PF12969"/>
    </source>
</evidence>
<dbReference type="Pfam" id="PF12969">
    <property type="entry name" value="DUF3857"/>
    <property type="match status" value="1"/>
</dbReference>
<dbReference type="EMBL" id="QXML01000001">
    <property type="protein sequence ID" value="RIW18144.1"/>
    <property type="molecule type" value="Genomic_DNA"/>
</dbReference>
<dbReference type="AlphaFoldDB" id="A0A418PVB8"/>
<keyword evidence="4" id="KW-1185">Reference proteome</keyword>
<name>A0A418PVB8_9BACT</name>
<organism evidence="3 4">
    <name type="scientific">Algoriphagus lacus</name>
    <dbReference type="NCBI Taxonomy" id="2056311"/>
    <lineage>
        <taxon>Bacteria</taxon>
        <taxon>Pseudomonadati</taxon>
        <taxon>Bacteroidota</taxon>
        <taxon>Cytophagia</taxon>
        <taxon>Cytophagales</taxon>
        <taxon>Cyclobacteriaceae</taxon>
        <taxon>Algoriphagus</taxon>
    </lineage>
</organism>
<dbReference type="Gene3D" id="2.60.40.3140">
    <property type="match status" value="1"/>
</dbReference>
<evidence type="ECO:0000259" key="1">
    <source>
        <dbReference type="Pfam" id="PF01841"/>
    </source>
</evidence>
<dbReference type="Gene3D" id="3.10.620.30">
    <property type="match status" value="1"/>
</dbReference>
<proteinExistence type="predicted"/>
<dbReference type="InterPro" id="IPR002931">
    <property type="entry name" value="Transglutaminase-like"/>
</dbReference>
<feature type="domain" description="Transglutaminase-like" evidence="1">
    <location>
        <begin position="265"/>
        <end position="363"/>
    </location>
</feature>
<dbReference type="InterPro" id="IPR024618">
    <property type="entry name" value="DUF3857"/>
</dbReference>
<dbReference type="Pfam" id="PF01841">
    <property type="entry name" value="Transglut_core"/>
    <property type="match status" value="1"/>
</dbReference>
<evidence type="ECO:0000313" key="3">
    <source>
        <dbReference type="EMBL" id="RIW18144.1"/>
    </source>
</evidence>
<protein>
    <submittedName>
        <fullName evidence="3">DUF3857 domain-containing protein</fullName>
    </submittedName>
</protein>
<feature type="domain" description="DUF3857" evidence="2">
    <location>
        <begin position="44"/>
        <end position="204"/>
    </location>
</feature>
<evidence type="ECO:0000313" key="4">
    <source>
        <dbReference type="Proteomes" id="UP000283522"/>
    </source>
</evidence>
<dbReference type="InterPro" id="IPR038765">
    <property type="entry name" value="Papain-like_cys_pep_sf"/>
</dbReference>
<dbReference type="Proteomes" id="UP000283522">
    <property type="component" value="Unassembled WGS sequence"/>
</dbReference>
<accession>A0A418PVB8</accession>